<keyword evidence="8" id="KW-0067">ATP-binding</keyword>
<keyword evidence="2" id="KW-0723">Serine/threonine-protein kinase</keyword>
<name>A0ABP0ZQV1_9ASCO</name>
<dbReference type="InterPro" id="IPR016024">
    <property type="entry name" value="ARM-type_fold"/>
</dbReference>
<evidence type="ECO:0000256" key="10">
    <source>
        <dbReference type="ARBA" id="ARBA00048679"/>
    </source>
</evidence>
<evidence type="ECO:0000256" key="7">
    <source>
        <dbReference type="ARBA" id="ARBA00022777"/>
    </source>
</evidence>
<dbReference type="PANTHER" id="PTHR17583:SF0">
    <property type="entry name" value="PHOSPHOINOSITIDE 3-KINASE REGULATORY SUBUNIT 4"/>
    <property type="match status" value="1"/>
</dbReference>
<dbReference type="Gene3D" id="1.25.10.10">
    <property type="entry name" value="Leucine-rich Repeat Variant"/>
    <property type="match status" value="1"/>
</dbReference>
<keyword evidence="5" id="KW-0677">Repeat</keyword>
<feature type="domain" description="Protein kinase" evidence="14">
    <location>
        <begin position="27"/>
        <end position="315"/>
    </location>
</feature>
<dbReference type="SUPFAM" id="SSF56112">
    <property type="entry name" value="Protein kinase-like (PK-like)"/>
    <property type="match status" value="1"/>
</dbReference>
<proteinExistence type="predicted"/>
<dbReference type="PROSITE" id="PS50082">
    <property type="entry name" value="WD_REPEATS_2"/>
    <property type="match status" value="1"/>
</dbReference>
<dbReference type="InterPro" id="IPR001680">
    <property type="entry name" value="WD40_rpt"/>
</dbReference>
<reference evidence="15 16" key="1">
    <citation type="submission" date="2024-03" db="EMBL/GenBank/DDBJ databases">
        <authorList>
            <person name="Brejova B."/>
        </authorList>
    </citation>
    <scope>NUCLEOTIDE SEQUENCE [LARGE SCALE GENOMIC DNA]</scope>
    <source>
        <strain evidence="15 16">CBS 14171</strain>
    </source>
</reference>
<evidence type="ECO:0000256" key="5">
    <source>
        <dbReference type="ARBA" id="ARBA00022737"/>
    </source>
</evidence>
<dbReference type="PROSITE" id="PS50011">
    <property type="entry name" value="PROTEIN_KINASE_DOM"/>
    <property type="match status" value="1"/>
</dbReference>
<feature type="repeat" description="HEAT" evidence="11">
    <location>
        <begin position="646"/>
        <end position="684"/>
    </location>
</feature>
<evidence type="ECO:0000256" key="2">
    <source>
        <dbReference type="ARBA" id="ARBA00022527"/>
    </source>
</evidence>
<accession>A0ABP0ZQV1</accession>
<dbReference type="PANTHER" id="PTHR17583">
    <property type="entry name" value="PHOSPHOINOSITIDE 3-KINASE REGULATORY SUBUNIT 4"/>
    <property type="match status" value="1"/>
</dbReference>
<dbReference type="Gene3D" id="2.130.10.10">
    <property type="entry name" value="YVTN repeat-like/Quinoprotein amine dehydrogenase"/>
    <property type="match status" value="1"/>
</dbReference>
<evidence type="ECO:0000256" key="6">
    <source>
        <dbReference type="ARBA" id="ARBA00022741"/>
    </source>
</evidence>
<evidence type="ECO:0000313" key="15">
    <source>
        <dbReference type="EMBL" id="CAK9440177.1"/>
    </source>
</evidence>
<keyword evidence="4" id="KW-0808">Transferase</keyword>
<dbReference type="InterPro" id="IPR000719">
    <property type="entry name" value="Prot_kinase_dom"/>
</dbReference>
<dbReference type="InterPro" id="IPR008266">
    <property type="entry name" value="Tyr_kinase_AS"/>
</dbReference>
<keyword evidence="3 12" id="KW-0853">WD repeat</keyword>
<sequence>MGQRLSLLAPSAPTVAISSYVDALERYQFVELLNDSRFLKTIKAIDRTSGYLVIIKILIKPSTDSYTIQFQDILELLVKQSSILYPFKNVLAWHKLIETDRAGYLIRPMGRINLYDRLSLRPFLEPIEKLFITFQLLKTVSELHSLNVHHGDLRLENILVTSSNWILLTDFASLIKPIYLPEDNPSQYSFYFNSSDRRVCYIAPERFYNSQENPKTISNFTDDGAFNLRHSITDEMDLFSLGCVIAELWLDGEPTFTLSQLFKFIKGDYVPELSSVQNPQVIRLVQKLIKVNPTERTGARELLEEFRGICFPTFFYTYLYELMETLNDGSNFVVPKMASRNEEVSISDEKINYVFDRFKDISESLGFVYADQNATTNTSTTNNKTNNSATTSTTTNDPLPMKLILPGIPKNYRMTTKRYIDEDVHESALIIMDFVNSLSRSLKLVESKIKCCELILAFSDHINDESKLDRSLPYLCSMLDEYIEGAAFQKTEQMSPKVVCTALYAITTLVMSCSYITPINVLLFPEYLLPKVHALLNIKVDARSKRLVNGCVATCLPYLAIVAKKFWIMSKAFKAGNSTHFTMHSPDDVMKSVTTMNISKSQLDSKFKELTLLILTDSEASVKVSLLENILPLCQFFGKDKTNDIVLPHLISYLNDPTPTLRLAFLSAVLEIGPFIGALSFEQYILPLLIQTVGEGEQLVALKVLEIFNFFVSEKLINSKLEFNALEIYTEILSSSIFLLLHPNEWIRQSIVCLIISISDNLSDADRYCFLYPLVKGYLQFDLFQFNWSTLYPSLTRPLSKQAFDMMKSWALNFTTKSLFWQQKGSFSLLNHREGFDRKKPGISNSMGRSVYLPKPSTVISYNNGRSKDSMQLSSEDRQWLLKLKSLGLEEKSYWKLLVLREYIFRVSRAPPSQAIDFEDKLVTPRNYFLDVVYKTEALAPNNQPRNEKFVRKSDDEAAVSLRSFEHGEQPMLVLPNMERVLASVQTVEANIFGEMEQSTSLISKPSWLNDANIFHKTFHADDSKITTCHIKHDYNGSNPHILNFLKSYPMTPTLNDFPSFGKVLKARPNVVRPQEPSIFDLNVHRSSEDIDAFTCLTMAPNSEIFATGSESGVVKVWDIAKLDNVARAKYPSQSVDFKSRITSLTFLKNRFCLIVTTRDGMIRILKLDVIRNKNRKISKIAKPVVIRQALSPTFITHLGTCGNLIYAIDYQSRIIVYDMITMEKLFSLQNPLAFGLISDFALGDAYPTWLVVATQKGYLSLWDLRFKLLLKSWQIEIRSSESKILVDSIASVKVLFPNLQDAKVKNKEGRLHIRMKSQLEEMQSVWEIPSMECSSLQRNGVVLPYKCVLVEVTKEQSARKAIEFL</sequence>
<dbReference type="InterPro" id="IPR021133">
    <property type="entry name" value="HEAT_type_2"/>
</dbReference>
<evidence type="ECO:0000256" key="12">
    <source>
        <dbReference type="PROSITE-ProRule" id="PRU00221"/>
    </source>
</evidence>
<dbReference type="Gene3D" id="1.10.510.10">
    <property type="entry name" value="Transferase(Phosphotransferase) domain 1"/>
    <property type="match status" value="1"/>
</dbReference>
<dbReference type="EC" id="2.7.11.1" evidence="1"/>
<dbReference type="PROSITE" id="PS50077">
    <property type="entry name" value="HEAT_REPEAT"/>
    <property type="match status" value="1"/>
</dbReference>
<dbReference type="RefSeq" id="XP_066831215.1">
    <property type="nucleotide sequence ID" value="XM_066974480.1"/>
</dbReference>
<dbReference type="InterPro" id="IPR036322">
    <property type="entry name" value="WD40_repeat_dom_sf"/>
</dbReference>
<dbReference type="SUPFAM" id="SSF48371">
    <property type="entry name" value="ARM repeat"/>
    <property type="match status" value="1"/>
</dbReference>
<dbReference type="PROSITE" id="PS00109">
    <property type="entry name" value="PROTEIN_KINASE_TYR"/>
    <property type="match status" value="1"/>
</dbReference>
<evidence type="ECO:0000313" key="16">
    <source>
        <dbReference type="Proteomes" id="UP001497383"/>
    </source>
</evidence>
<feature type="repeat" description="WD" evidence="12">
    <location>
        <begin position="1087"/>
        <end position="1128"/>
    </location>
</feature>
<dbReference type="SUPFAM" id="SSF50978">
    <property type="entry name" value="WD40 repeat-like"/>
    <property type="match status" value="1"/>
</dbReference>
<gene>
    <name evidence="15" type="ORF">LODBEIA_P42770</name>
</gene>
<dbReference type="SMART" id="SM00220">
    <property type="entry name" value="S_TKc"/>
    <property type="match status" value="1"/>
</dbReference>
<comment type="catalytic activity">
    <reaction evidence="9">
        <text>L-threonyl-[protein] + ATP = O-phospho-L-threonyl-[protein] + ADP + H(+)</text>
        <dbReference type="Rhea" id="RHEA:46608"/>
        <dbReference type="Rhea" id="RHEA-COMP:11060"/>
        <dbReference type="Rhea" id="RHEA-COMP:11605"/>
        <dbReference type="ChEBI" id="CHEBI:15378"/>
        <dbReference type="ChEBI" id="CHEBI:30013"/>
        <dbReference type="ChEBI" id="CHEBI:30616"/>
        <dbReference type="ChEBI" id="CHEBI:61977"/>
        <dbReference type="ChEBI" id="CHEBI:456216"/>
        <dbReference type="EC" id="2.7.11.1"/>
    </reaction>
</comment>
<evidence type="ECO:0000256" key="11">
    <source>
        <dbReference type="PROSITE-ProRule" id="PRU00103"/>
    </source>
</evidence>
<evidence type="ECO:0000256" key="3">
    <source>
        <dbReference type="ARBA" id="ARBA00022574"/>
    </source>
</evidence>
<dbReference type="InterPro" id="IPR055231">
    <property type="entry name" value="2AA_helical"/>
</dbReference>
<dbReference type="GeneID" id="92209473"/>
<evidence type="ECO:0000256" key="13">
    <source>
        <dbReference type="SAM" id="MobiDB-lite"/>
    </source>
</evidence>
<dbReference type="Pfam" id="PF22956">
    <property type="entry name" value="VPS15-like_hel"/>
    <property type="match status" value="1"/>
</dbReference>
<feature type="region of interest" description="Disordered" evidence="13">
    <location>
        <begin position="376"/>
        <end position="396"/>
    </location>
</feature>
<evidence type="ECO:0000259" key="14">
    <source>
        <dbReference type="PROSITE" id="PS50011"/>
    </source>
</evidence>
<dbReference type="InterPro" id="IPR011009">
    <property type="entry name" value="Kinase-like_dom_sf"/>
</dbReference>
<evidence type="ECO:0000256" key="8">
    <source>
        <dbReference type="ARBA" id="ARBA00022840"/>
    </source>
</evidence>
<keyword evidence="7" id="KW-0418">Kinase</keyword>
<dbReference type="InterPro" id="IPR015943">
    <property type="entry name" value="WD40/YVTN_repeat-like_dom_sf"/>
</dbReference>
<dbReference type="InterPro" id="IPR045162">
    <property type="entry name" value="Vps15-like"/>
</dbReference>
<dbReference type="SMART" id="SM00320">
    <property type="entry name" value="WD40"/>
    <property type="match status" value="3"/>
</dbReference>
<dbReference type="Proteomes" id="UP001497383">
    <property type="component" value="Chromosome 5"/>
</dbReference>
<dbReference type="Pfam" id="PF00069">
    <property type="entry name" value="Pkinase"/>
    <property type="match status" value="1"/>
</dbReference>
<dbReference type="InterPro" id="IPR011989">
    <property type="entry name" value="ARM-like"/>
</dbReference>
<protein>
    <recommendedName>
        <fullName evidence="1">non-specific serine/threonine protein kinase</fullName>
        <ecNumber evidence="1">2.7.11.1</ecNumber>
    </recommendedName>
</protein>
<comment type="catalytic activity">
    <reaction evidence="10">
        <text>L-seryl-[protein] + ATP = O-phospho-L-seryl-[protein] + ADP + H(+)</text>
        <dbReference type="Rhea" id="RHEA:17989"/>
        <dbReference type="Rhea" id="RHEA-COMP:9863"/>
        <dbReference type="Rhea" id="RHEA-COMP:11604"/>
        <dbReference type="ChEBI" id="CHEBI:15378"/>
        <dbReference type="ChEBI" id="CHEBI:29999"/>
        <dbReference type="ChEBI" id="CHEBI:30616"/>
        <dbReference type="ChEBI" id="CHEBI:83421"/>
        <dbReference type="ChEBI" id="CHEBI:456216"/>
        <dbReference type="EC" id="2.7.11.1"/>
    </reaction>
</comment>
<evidence type="ECO:0000256" key="9">
    <source>
        <dbReference type="ARBA" id="ARBA00047899"/>
    </source>
</evidence>
<organism evidence="15 16">
    <name type="scientific">Lodderomyces beijingensis</name>
    <dbReference type="NCBI Taxonomy" id="1775926"/>
    <lineage>
        <taxon>Eukaryota</taxon>
        <taxon>Fungi</taxon>
        <taxon>Dikarya</taxon>
        <taxon>Ascomycota</taxon>
        <taxon>Saccharomycotina</taxon>
        <taxon>Pichiomycetes</taxon>
        <taxon>Debaryomycetaceae</taxon>
        <taxon>Candida/Lodderomyces clade</taxon>
        <taxon>Lodderomyces</taxon>
    </lineage>
</organism>
<keyword evidence="16" id="KW-1185">Reference proteome</keyword>
<evidence type="ECO:0000256" key="4">
    <source>
        <dbReference type="ARBA" id="ARBA00022679"/>
    </source>
</evidence>
<keyword evidence="6" id="KW-0547">Nucleotide-binding</keyword>
<dbReference type="EMBL" id="OZ022409">
    <property type="protein sequence ID" value="CAK9440177.1"/>
    <property type="molecule type" value="Genomic_DNA"/>
</dbReference>
<evidence type="ECO:0000256" key="1">
    <source>
        <dbReference type="ARBA" id="ARBA00012513"/>
    </source>
</evidence>